<organism evidence="1 2">
    <name type="scientific">Arcobacter venerupis</name>
    <dbReference type="NCBI Taxonomy" id="1054033"/>
    <lineage>
        <taxon>Bacteria</taxon>
        <taxon>Pseudomonadati</taxon>
        <taxon>Campylobacterota</taxon>
        <taxon>Epsilonproteobacteria</taxon>
        <taxon>Campylobacterales</taxon>
        <taxon>Arcobacteraceae</taxon>
        <taxon>Arcobacter</taxon>
    </lineage>
</organism>
<name>A0AAE7BCM5_9BACT</name>
<gene>
    <name evidence="1" type="ORF">AVENP_2299</name>
</gene>
<dbReference type="AlphaFoldDB" id="A0AAE7BCM5"/>
<evidence type="ECO:0000313" key="2">
    <source>
        <dbReference type="Proteomes" id="UP000503482"/>
    </source>
</evidence>
<sequence>MQRLEKFNHGVSTLPKKINQKLLDECKVKLFEKNKGLVNIFKPINNSWFTLIVRA</sequence>
<dbReference type="EMBL" id="CP053840">
    <property type="protein sequence ID" value="QKF67827.1"/>
    <property type="molecule type" value="Genomic_DNA"/>
</dbReference>
<proteinExistence type="predicted"/>
<protein>
    <submittedName>
        <fullName evidence="1">Uncharacterized protein</fullName>
    </submittedName>
</protein>
<dbReference type="KEGG" id="avp:AVENP_2299"/>
<reference evidence="1 2" key="1">
    <citation type="submission" date="2020-05" db="EMBL/GenBank/DDBJ databases">
        <title>Complete genome sequencing of Campylobacter and Arcobacter type strains.</title>
        <authorList>
            <person name="Miller W.G."/>
            <person name="Yee E."/>
        </authorList>
    </citation>
    <scope>NUCLEOTIDE SEQUENCE [LARGE SCALE GENOMIC DNA]</scope>
    <source>
        <strain evidence="1 2">LMG 26156</strain>
    </source>
</reference>
<accession>A0AAE7BCM5</accession>
<keyword evidence="2" id="KW-1185">Reference proteome</keyword>
<evidence type="ECO:0000313" key="1">
    <source>
        <dbReference type="EMBL" id="QKF67827.1"/>
    </source>
</evidence>
<dbReference type="Proteomes" id="UP000503482">
    <property type="component" value="Chromosome"/>
</dbReference>
<dbReference type="RefSeq" id="WP_153802238.1">
    <property type="nucleotide sequence ID" value="NZ_CP053840.1"/>
</dbReference>